<dbReference type="EMBL" id="JAUYZG010000021">
    <property type="protein sequence ID" value="KAK2874437.1"/>
    <property type="molecule type" value="Genomic_DNA"/>
</dbReference>
<keyword evidence="3" id="KW-1185">Reference proteome</keyword>
<feature type="compositionally biased region" description="Polar residues" evidence="1">
    <location>
        <begin position="30"/>
        <end position="53"/>
    </location>
</feature>
<accession>A0AA88TG81</accession>
<gene>
    <name evidence="2" type="ORF">Q8A67_021590</name>
</gene>
<evidence type="ECO:0000256" key="1">
    <source>
        <dbReference type="SAM" id="MobiDB-lite"/>
    </source>
</evidence>
<comment type="caution">
    <text evidence="2">The sequence shown here is derived from an EMBL/GenBank/DDBJ whole genome shotgun (WGS) entry which is preliminary data.</text>
</comment>
<protein>
    <submittedName>
        <fullName evidence="2">Uncharacterized protein</fullName>
    </submittedName>
</protein>
<name>A0AA88TG81_9TELE</name>
<sequence>MSGKTLSFLPTVHLTTANDIVKIIIISSAKPRSSQEAALNEPRSGQISLTSSQHDNDTVSCPRDDSLCGVSEKTD</sequence>
<feature type="compositionally biased region" description="Basic and acidic residues" evidence="1">
    <location>
        <begin position="54"/>
        <end position="75"/>
    </location>
</feature>
<dbReference type="AlphaFoldDB" id="A0AA88TG81"/>
<evidence type="ECO:0000313" key="2">
    <source>
        <dbReference type="EMBL" id="KAK2874437.1"/>
    </source>
</evidence>
<organism evidence="2 3">
    <name type="scientific">Cirrhinus molitorella</name>
    <name type="common">mud carp</name>
    <dbReference type="NCBI Taxonomy" id="172907"/>
    <lineage>
        <taxon>Eukaryota</taxon>
        <taxon>Metazoa</taxon>
        <taxon>Chordata</taxon>
        <taxon>Craniata</taxon>
        <taxon>Vertebrata</taxon>
        <taxon>Euteleostomi</taxon>
        <taxon>Actinopterygii</taxon>
        <taxon>Neopterygii</taxon>
        <taxon>Teleostei</taxon>
        <taxon>Ostariophysi</taxon>
        <taxon>Cypriniformes</taxon>
        <taxon>Cyprinidae</taxon>
        <taxon>Labeoninae</taxon>
        <taxon>Labeonini</taxon>
        <taxon>Cirrhinus</taxon>
    </lineage>
</organism>
<dbReference type="Proteomes" id="UP001187343">
    <property type="component" value="Unassembled WGS sequence"/>
</dbReference>
<feature type="region of interest" description="Disordered" evidence="1">
    <location>
        <begin position="30"/>
        <end position="75"/>
    </location>
</feature>
<reference evidence="2" key="1">
    <citation type="submission" date="2023-08" db="EMBL/GenBank/DDBJ databases">
        <title>Chromosome-level Genome Assembly of mud carp (Cirrhinus molitorella).</title>
        <authorList>
            <person name="Liu H."/>
        </authorList>
    </citation>
    <scope>NUCLEOTIDE SEQUENCE</scope>
    <source>
        <strain evidence="2">Prfri</strain>
        <tissue evidence="2">Muscle</tissue>
    </source>
</reference>
<evidence type="ECO:0000313" key="3">
    <source>
        <dbReference type="Proteomes" id="UP001187343"/>
    </source>
</evidence>
<proteinExistence type="predicted"/>